<keyword evidence="1" id="KW-0732">Signal</keyword>
<evidence type="ECO:0000313" key="2">
    <source>
        <dbReference type="EMBL" id="EYB86654.1"/>
    </source>
</evidence>
<feature type="chain" id="PRO_5001489190" description="Nematode fatty acid retinoid binding protein" evidence="1">
    <location>
        <begin position="30"/>
        <end position="140"/>
    </location>
</feature>
<dbReference type="OrthoDB" id="5911912at2759"/>
<protein>
    <recommendedName>
        <fullName evidence="4">Nematode fatty acid retinoid binding protein</fullName>
    </recommendedName>
</protein>
<sequence length="140" mass="15731">MNIGKNIEIMSRSHLAALLIILALELAASQPNLTPEQKKQSFMQTLDLLGKDTKVKYNNVMAELNSKINSEPNPKIKALGEKMLSNIEGGEYYDNLGRLRQVIMEDVMNAKLNADETAKVIILAQDFMEKFQNVFGKFIS</sequence>
<dbReference type="EMBL" id="JARK01001611">
    <property type="protein sequence ID" value="EYB86654.1"/>
    <property type="molecule type" value="Genomic_DNA"/>
</dbReference>
<dbReference type="Proteomes" id="UP000024635">
    <property type="component" value="Unassembled WGS sequence"/>
</dbReference>
<proteinExistence type="predicted"/>
<comment type="caution">
    <text evidence="2">The sequence shown here is derived from an EMBL/GenBank/DDBJ whole genome shotgun (WGS) entry which is preliminary data.</text>
</comment>
<evidence type="ECO:0000256" key="1">
    <source>
        <dbReference type="SAM" id="SignalP"/>
    </source>
</evidence>
<reference evidence="3" key="1">
    <citation type="journal article" date="2015" name="Nat. Genet.">
        <title>The genome and transcriptome of the zoonotic hookworm Ancylostoma ceylanicum identify infection-specific gene families.</title>
        <authorList>
            <person name="Schwarz E.M."/>
            <person name="Hu Y."/>
            <person name="Antoshechkin I."/>
            <person name="Miller M.M."/>
            <person name="Sternberg P.W."/>
            <person name="Aroian R.V."/>
        </authorList>
    </citation>
    <scope>NUCLEOTIDE SEQUENCE</scope>
    <source>
        <strain evidence="3">HY135</strain>
    </source>
</reference>
<evidence type="ECO:0000313" key="3">
    <source>
        <dbReference type="Proteomes" id="UP000024635"/>
    </source>
</evidence>
<accession>A0A016S8R9</accession>
<feature type="signal peptide" evidence="1">
    <location>
        <begin position="1"/>
        <end position="29"/>
    </location>
</feature>
<organism evidence="2 3">
    <name type="scientific">Ancylostoma ceylanicum</name>
    <dbReference type="NCBI Taxonomy" id="53326"/>
    <lineage>
        <taxon>Eukaryota</taxon>
        <taxon>Metazoa</taxon>
        <taxon>Ecdysozoa</taxon>
        <taxon>Nematoda</taxon>
        <taxon>Chromadorea</taxon>
        <taxon>Rhabditida</taxon>
        <taxon>Rhabditina</taxon>
        <taxon>Rhabditomorpha</taxon>
        <taxon>Strongyloidea</taxon>
        <taxon>Ancylostomatidae</taxon>
        <taxon>Ancylostomatinae</taxon>
        <taxon>Ancylostoma</taxon>
    </lineage>
</organism>
<evidence type="ECO:0008006" key="4">
    <source>
        <dbReference type="Google" id="ProtNLM"/>
    </source>
</evidence>
<keyword evidence="3" id="KW-1185">Reference proteome</keyword>
<gene>
    <name evidence="2" type="primary">Acey_s0275.g1049</name>
    <name evidence="2" type="ORF">Y032_0275g1049</name>
</gene>
<name>A0A016S8R9_9BILA</name>
<dbReference type="AlphaFoldDB" id="A0A016S8R9"/>